<keyword evidence="1" id="KW-0378">Hydrolase</keyword>
<gene>
    <name evidence="1" type="primary">HAGH</name>
</gene>
<evidence type="ECO:0000313" key="1">
    <source>
        <dbReference type="EMBL" id="AFE77991.1"/>
    </source>
</evidence>
<organism evidence="1">
    <name type="scientific">Macaca mulatta</name>
    <name type="common">Rhesus macaque</name>
    <dbReference type="NCBI Taxonomy" id="9544"/>
    <lineage>
        <taxon>Eukaryota</taxon>
        <taxon>Metazoa</taxon>
        <taxon>Chordata</taxon>
        <taxon>Craniata</taxon>
        <taxon>Vertebrata</taxon>
        <taxon>Euteleostomi</taxon>
        <taxon>Mammalia</taxon>
        <taxon>Eutheria</taxon>
        <taxon>Euarchontoglires</taxon>
        <taxon>Primates</taxon>
        <taxon>Haplorrhini</taxon>
        <taxon>Catarrhini</taxon>
        <taxon>Cercopithecidae</taxon>
        <taxon>Cercopithecinae</taxon>
        <taxon>Macaca</taxon>
    </lineage>
</organism>
<dbReference type="GO" id="GO:0016787">
    <property type="term" value="F:hydrolase activity"/>
    <property type="evidence" value="ECO:0007669"/>
    <property type="project" value="UniProtKB-KW"/>
</dbReference>
<dbReference type="AlphaFoldDB" id="H9FTN2"/>
<dbReference type="EMBL" id="JU334236">
    <property type="protein sequence ID" value="AFE77991.1"/>
    <property type="molecule type" value="mRNA"/>
</dbReference>
<reference evidence="1" key="1">
    <citation type="journal article" date="2014" name="Biol. Direct">
        <title>A new rhesus macaque assembly and annotation for next-generation sequencing analyses.</title>
        <authorList>
            <person name="Zimin A.V."/>
            <person name="Cornish A.S."/>
            <person name="Maudhoo M.D."/>
            <person name="Gibbs R.M."/>
            <person name="Zhang X."/>
            <person name="Pandey S."/>
            <person name="Meehan D.T."/>
            <person name="Wipfler K."/>
            <person name="Bosinger S.E."/>
            <person name="Johnson Z.P."/>
            <person name="Tharp G.K."/>
            <person name="Marcais G."/>
            <person name="Roberts M."/>
            <person name="Ferguson B."/>
            <person name="Fox H.S."/>
            <person name="Treangen T."/>
            <person name="Salzberg S.L."/>
            <person name="Yorke J.A."/>
            <person name="Norgren R.B.Jr."/>
        </authorList>
    </citation>
    <scope>NUCLEOTIDE SEQUENCE</scope>
    <source>
        <tissue evidence="1">Caudate</tissue>
    </source>
</reference>
<name>H9FTN2_MACMU</name>
<accession>H9FTN2</accession>
<proteinExistence type="evidence at transcript level"/>
<protein>
    <submittedName>
        <fullName evidence="1">Hydroxyacylglutathione hydrolase, mitochondrial isoform 1</fullName>
    </submittedName>
</protein>
<sequence length="27" mass="2667">MVLGRGLLGRRSLAALGAACARRGLGA</sequence>